<keyword evidence="1" id="KW-0378">Hydrolase</keyword>
<sequence>MQPSFLQKILINILLRPSYSYQDPKDDPLFDFAVDTVLSVKGIDDIDNYTKYWYNRNFIFGNEFNINTYFVGNLLPDDLNDNCITVPIPDYYDYYFKRGLDSYVYQEVSHVFDFIIKPKGKRKDVSCDDFYKLLNAAVYYNNHSKDSLNRHIIFDTFLDDFLDSIGYSYNSVFDKENYSSQIKFRPSYYAKDKTLQKKFKTIFSVKKDLKERIETIAKDYKWYLVLTYYIVQKISESYLIDLIGNLCGIKNNLLTHLFYLAKNHSDAKLSSFARILSFNNFSDLNLLQNNTKTHNIHLDYINKYYFAVPEDDSEQYKSADDNTLYESLKTVSIADNKDYSSYILPFIDNNSTDTQSKKAKDAFMQLYLNDELKQIDNLLYKPQTVAGTDNINSIRFVLNDDLIDFNYMVFTIRQNVPIKDHVHVQPKRISEIANKAFSISAFIKTQEKQKNKTISIGAAYLGDMQPIFKGAAPVAFDLKKRVASYYQDITSDLMACDHAFNDWAFHLENKDKLDKAATDLVAMYELSRIANELFNANAFVPDILTIHSNTTHRQCIKIVRFVPAIFIPKIARVTESVGHIFKNTELSLYVRENRNATDLQAGVEILSVFLSSIVRRKTLVYMSAGSKALPSYFTVKDNVYTLFGYNRKGFNIHSEIYCTPLAREEKSNDFLNHLKSTIQRPAVVCYSSLYTPVLCLKKKDENNYSFEIKLHQEHDTALYSLKSIIDGIHSTLYGALEIFRIRYDLDAICKLLNLEANETYTYAISNQELSDFINHKLSIARALNIELELDKSLNKIYTPLPTLELKLDKAWSMQDGFLGLMDLIDFDWQIAIGDKNLSVEEFNRLLEQSKDILSYEGGTLVLDPETLQALKDKINKKHKISRSSLILAALTGRYQNQGIILDKKLKKALADIMAKGNIEQPRDLKATLRPYQLRGFNWLLGNVKVGIGSIIADDMGLGKTIQVIATLLAMHEAHEFAKSKALIVVPTSLLFNWSHELKSFAPSLGFDIVYGDNKMSDAIKSPHPLIITTYGYLSHNHKTFLQESYRILVIDEAQAIKNHTTQNAKNIKQIKAQSFIAMTGTPVENRLMEYWSIMDCVNPGLFGTAAEFKKNYVVPIEKEHDEAAIENLRTVVAPFVLRRLKTDKSIISDLPDKIVYNQYCNLSAVQTAMYQKTVDLFLDQLSSLKINIERQSQILTSILRLKQLCNSPALIEATDKNLQPENSGKVTNLLAILDDLINEKNKKVIIFTQFKVMGDLLVSYIEKALGFKPDFLNGTVPASRRSQMINSFQSDEGSHVLILSLKAGGSGINLTQASVVIHFDLWWNPAVENQATDRAYRIGQDKNVEVIRFICQDTLEEKIDTILSNKQKLSDLTVQENETWLGNMSDDEIQKIFALSQAKA</sequence>
<proteinExistence type="predicted"/>
<reference evidence="5 6" key="1">
    <citation type="submission" date="2018-06" db="EMBL/GenBank/DDBJ databases">
        <authorList>
            <consortium name="Pathogen Informatics"/>
            <person name="Doyle S."/>
        </authorList>
    </citation>
    <scope>NUCLEOTIDE SEQUENCE [LARGE SCALE GENOMIC DNA]</scope>
    <source>
        <strain evidence="5 6">NCTC13093</strain>
    </source>
</reference>
<dbReference type="Proteomes" id="UP000250086">
    <property type="component" value="Unassembled WGS sequence"/>
</dbReference>
<feature type="domain" description="Helicase ATP-binding" evidence="3">
    <location>
        <begin position="940"/>
        <end position="1100"/>
    </location>
</feature>
<dbReference type="EMBL" id="UAPV01000001">
    <property type="protein sequence ID" value="SPT70489.1"/>
    <property type="molecule type" value="Genomic_DNA"/>
</dbReference>
<organism evidence="5 6">
    <name type="scientific">Anaerobiospirillum thomasii</name>
    <dbReference type="NCBI Taxonomy" id="179995"/>
    <lineage>
        <taxon>Bacteria</taxon>
        <taxon>Pseudomonadati</taxon>
        <taxon>Pseudomonadota</taxon>
        <taxon>Gammaproteobacteria</taxon>
        <taxon>Aeromonadales</taxon>
        <taxon>Succinivibrionaceae</taxon>
        <taxon>Anaerobiospirillum</taxon>
    </lineage>
</organism>
<dbReference type="InterPro" id="IPR038718">
    <property type="entry name" value="SNF2-like_sf"/>
</dbReference>
<dbReference type="Gene3D" id="3.40.50.300">
    <property type="entry name" value="P-loop containing nucleotide triphosphate hydrolases"/>
    <property type="match status" value="1"/>
</dbReference>
<dbReference type="CDD" id="cd18793">
    <property type="entry name" value="SF2_C_SNF"/>
    <property type="match status" value="1"/>
</dbReference>
<dbReference type="SMART" id="SM00487">
    <property type="entry name" value="DEXDc"/>
    <property type="match status" value="1"/>
</dbReference>
<keyword evidence="2 5" id="KW-0067">ATP-binding</keyword>
<dbReference type="InterPro" id="IPR014001">
    <property type="entry name" value="Helicase_ATP-bd"/>
</dbReference>
<dbReference type="SUPFAM" id="SSF52540">
    <property type="entry name" value="P-loop containing nucleoside triphosphate hydrolases"/>
    <property type="match status" value="2"/>
</dbReference>
<evidence type="ECO:0000259" key="4">
    <source>
        <dbReference type="PROSITE" id="PS51194"/>
    </source>
</evidence>
<accession>A0A2X0V7Y6</accession>
<evidence type="ECO:0000256" key="2">
    <source>
        <dbReference type="ARBA" id="ARBA00022806"/>
    </source>
</evidence>
<dbReference type="PROSITE" id="PS51194">
    <property type="entry name" value="HELICASE_CTER"/>
    <property type="match status" value="1"/>
</dbReference>
<keyword evidence="6" id="KW-1185">Reference proteome</keyword>
<dbReference type="InterPro" id="IPR001650">
    <property type="entry name" value="Helicase_C-like"/>
</dbReference>
<evidence type="ECO:0000259" key="3">
    <source>
        <dbReference type="PROSITE" id="PS51192"/>
    </source>
</evidence>
<evidence type="ECO:0000313" key="5">
    <source>
        <dbReference type="EMBL" id="SPT70489.1"/>
    </source>
</evidence>
<dbReference type="RefSeq" id="WP_113744555.1">
    <property type="nucleotide sequence ID" value="NZ_UAPV01000001.1"/>
</dbReference>
<dbReference type="InterPro" id="IPR022138">
    <property type="entry name" value="DUF3670"/>
</dbReference>
<name>A0A2X0V7Y6_9GAMM</name>
<keyword evidence="2 5" id="KW-0347">Helicase</keyword>
<dbReference type="Pfam" id="PF12419">
    <property type="entry name" value="DUF3670"/>
    <property type="match status" value="1"/>
</dbReference>
<gene>
    <name evidence="5" type="ORF">NCTC13093_01905</name>
</gene>
<dbReference type="GO" id="GO:0016787">
    <property type="term" value="F:hydrolase activity"/>
    <property type="evidence" value="ECO:0007669"/>
    <property type="project" value="UniProtKB-KW"/>
</dbReference>
<dbReference type="InterPro" id="IPR027417">
    <property type="entry name" value="P-loop_NTPase"/>
</dbReference>
<dbReference type="Gene3D" id="3.40.50.10810">
    <property type="entry name" value="Tandem AAA-ATPase domain"/>
    <property type="match status" value="1"/>
</dbReference>
<dbReference type="PROSITE" id="PS51192">
    <property type="entry name" value="HELICASE_ATP_BIND_1"/>
    <property type="match status" value="1"/>
</dbReference>
<dbReference type="PANTHER" id="PTHR10799">
    <property type="entry name" value="SNF2/RAD54 HELICASE FAMILY"/>
    <property type="match status" value="1"/>
</dbReference>
<dbReference type="Pfam" id="PF00271">
    <property type="entry name" value="Helicase_C"/>
    <property type="match status" value="1"/>
</dbReference>
<keyword evidence="2 5" id="KW-0547">Nucleotide-binding</keyword>
<dbReference type="Pfam" id="PF00176">
    <property type="entry name" value="SNF2-rel_dom"/>
    <property type="match status" value="1"/>
</dbReference>
<dbReference type="InterPro" id="IPR049730">
    <property type="entry name" value="SNF2/RAD54-like_C"/>
</dbReference>
<dbReference type="InterPro" id="IPR000330">
    <property type="entry name" value="SNF2_N"/>
</dbReference>
<dbReference type="GO" id="GO:0004386">
    <property type="term" value="F:helicase activity"/>
    <property type="evidence" value="ECO:0007669"/>
    <property type="project" value="UniProtKB-KW"/>
</dbReference>
<evidence type="ECO:0000313" key="6">
    <source>
        <dbReference type="Proteomes" id="UP000250086"/>
    </source>
</evidence>
<dbReference type="SMART" id="SM00490">
    <property type="entry name" value="HELICc"/>
    <property type="match status" value="1"/>
</dbReference>
<dbReference type="GO" id="GO:0005524">
    <property type="term" value="F:ATP binding"/>
    <property type="evidence" value="ECO:0007669"/>
    <property type="project" value="InterPro"/>
</dbReference>
<feature type="domain" description="Helicase C-terminal" evidence="4">
    <location>
        <begin position="1228"/>
        <end position="1385"/>
    </location>
</feature>
<protein>
    <submittedName>
        <fullName evidence="5">ATP-dependent helicase HepA</fullName>
    </submittedName>
</protein>
<evidence type="ECO:0000256" key="1">
    <source>
        <dbReference type="ARBA" id="ARBA00022801"/>
    </source>
</evidence>